<dbReference type="AlphaFoldDB" id="A0A5C3F0K9"/>
<sequence>MFAPVPEQCTRGGRGEVQARVAVVASAARVAATIAAKKPRAMGRGGKGKVAQSPRQRGEVARSKQEQKQRWTKSVVSGKPQHHGLESY</sequence>
<keyword evidence="3" id="KW-1185">Reference proteome</keyword>
<gene>
    <name evidence="2" type="ORF">PSFLO_02272</name>
</gene>
<dbReference type="Proteomes" id="UP000323386">
    <property type="component" value="Unassembled WGS sequence"/>
</dbReference>
<protein>
    <submittedName>
        <fullName evidence="2">Uncharacterized protein</fullName>
    </submittedName>
</protein>
<accession>A0A5C3F0K9</accession>
<evidence type="ECO:0000256" key="1">
    <source>
        <dbReference type="SAM" id="MobiDB-lite"/>
    </source>
</evidence>
<proteinExistence type="predicted"/>
<reference evidence="2 3" key="1">
    <citation type="submission" date="2018-03" db="EMBL/GenBank/DDBJ databases">
        <authorList>
            <person name="Guldener U."/>
        </authorList>
    </citation>
    <scope>NUCLEOTIDE SEQUENCE [LARGE SCALE GENOMIC DNA]</scope>
    <source>
        <strain evidence="2 3">DAOM196992</strain>
    </source>
</reference>
<feature type="compositionally biased region" description="Basic and acidic residues" evidence="1">
    <location>
        <begin position="56"/>
        <end position="69"/>
    </location>
</feature>
<organism evidence="2 3">
    <name type="scientific">Pseudozyma flocculosa</name>
    <dbReference type="NCBI Taxonomy" id="84751"/>
    <lineage>
        <taxon>Eukaryota</taxon>
        <taxon>Fungi</taxon>
        <taxon>Dikarya</taxon>
        <taxon>Basidiomycota</taxon>
        <taxon>Ustilaginomycotina</taxon>
        <taxon>Ustilaginomycetes</taxon>
        <taxon>Ustilaginales</taxon>
        <taxon>Ustilaginaceae</taxon>
        <taxon>Pseudozyma</taxon>
    </lineage>
</organism>
<name>A0A5C3F0K9_9BASI</name>
<feature type="region of interest" description="Disordered" evidence="1">
    <location>
        <begin position="38"/>
        <end position="88"/>
    </location>
</feature>
<dbReference type="EMBL" id="OOIP01000005">
    <property type="protein sequence ID" value="SPO36801.1"/>
    <property type="molecule type" value="Genomic_DNA"/>
</dbReference>
<evidence type="ECO:0000313" key="3">
    <source>
        <dbReference type="Proteomes" id="UP000323386"/>
    </source>
</evidence>
<evidence type="ECO:0000313" key="2">
    <source>
        <dbReference type="EMBL" id="SPO36801.1"/>
    </source>
</evidence>